<dbReference type="GO" id="GO:0046872">
    <property type="term" value="F:metal ion binding"/>
    <property type="evidence" value="ECO:0007669"/>
    <property type="project" value="UniProtKB-KW"/>
</dbReference>
<evidence type="ECO:0000256" key="6">
    <source>
        <dbReference type="PIRSR" id="PIRSR004789-51"/>
    </source>
</evidence>
<evidence type="ECO:0000256" key="2">
    <source>
        <dbReference type="ARBA" id="ARBA00022801"/>
    </source>
</evidence>
<name>A0A2Z4Y8C0_SUMC1</name>
<keyword evidence="2" id="KW-0378">Hydrolase</keyword>
<evidence type="ECO:0000256" key="1">
    <source>
        <dbReference type="ARBA" id="ARBA00022723"/>
    </source>
</evidence>
<dbReference type="CDD" id="cd07382">
    <property type="entry name" value="MPP_DR1281"/>
    <property type="match status" value="1"/>
</dbReference>
<evidence type="ECO:0000313" key="8">
    <source>
        <dbReference type="Proteomes" id="UP000262583"/>
    </source>
</evidence>
<evidence type="ECO:0000256" key="5">
    <source>
        <dbReference type="PIRSR" id="PIRSR004789-50"/>
    </source>
</evidence>
<dbReference type="NCBIfam" id="TIGR00282">
    <property type="entry name" value="TIGR00282 family metallophosphoesterase"/>
    <property type="match status" value="1"/>
</dbReference>
<feature type="binding site" evidence="6">
    <location>
        <position position="69"/>
    </location>
    <ligand>
        <name>Fe cation</name>
        <dbReference type="ChEBI" id="CHEBI:24875"/>
        <label>2</label>
    </ligand>
</feature>
<reference evidence="7 8" key="1">
    <citation type="submission" date="2018-05" db="EMBL/GenBank/DDBJ databases">
        <title>A metagenomic window into the 2 km-deep terrestrial subsurface aquifer revealed taxonomically and functionally diverse microbial community comprising novel uncultured bacterial lineages.</title>
        <authorList>
            <person name="Kadnikov V.V."/>
            <person name="Mardanov A.V."/>
            <person name="Beletsky A.V."/>
            <person name="Banks D."/>
            <person name="Pimenov N.V."/>
            <person name="Frank Y.A."/>
            <person name="Karnachuk O.V."/>
            <person name="Ravin N.V."/>
        </authorList>
    </citation>
    <scope>NUCLEOTIDE SEQUENCE [LARGE SCALE GENOMIC DNA]</scope>
    <source>
        <strain evidence="7">BY</strain>
    </source>
</reference>
<dbReference type="PIRSF" id="PIRSF004789">
    <property type="entry name" value="DR1281"/>
    <property type="match status" value="1"/>
</dbReference>
<feature type="binding site" evidence="6">
    <location>
        <position position="183"/>
    </location>
    <ligand>
        <name>Fe cation</name>
        <dbReference type="ChEBI" id="CHEBI:24875"/>
        <label>1</label>
    </ligand>
</feature>
<accession>A0A2Z4Y8C0</accession>
<dbReference type="EMBL" id="CP030759">
    <property type="protein sequence ID" value="AXA37491.1"/>
    <property type="molecule type" value="Genomic_DNA"/>
</dbReference>
<keyword evidence="3" id="KW-0408">Iron</keyword>
<feature type="binding site" evidence="6">
    <location>
        <position position="41"/>
    </location>
    <ligand>
        <name>Fe cation</name>
        <dbReference type="ChEBI" id="CHEBI:24875"/>
        <label>2</label>
    </ligand>
</feature>
<dbReference type="PANTHER" id="PTHR36303:SF1">
    <property type="entry name" value="2',3'-CYCLIC-NUCLEOTIDE 2'-PHOSPHODIESTERASE"/>
    <property type="match status" value="1"/>
</dbReference>
<feature type="binding site" evidence="6">
    <location>
        <position position="42"/>
    </location>
    <ligand>
        <name>Fe cation</name>
        <dbReference type="ChEBI" id="CHEBI:24875"/>
        <label>1</label>
    </ligand>
</feature>
<evidence type="ECO:0000313" key="7">
    <source>
        <dbReference type="EMBL" id="AXA37491.1"/>
    </source>
</evidence>
<organism evidence="7 8">
    <name type="scientific">Sumerlaea chitinivorans</name>
    <dbReference type="NCBI Taxonomy" id="2250252"/>
    <lineage>
        <taxon>Bacteria</taxon>
        <taxon>Candidatus Sumerlaeota</taxon>
        <taxon>Candidatus Sumerlaeia</taxon>
        <taxon>Candidatus Sumerlaeales</taxon>
        <taxon>Candidatus Sumerlaeaceae</taxon>
        <taxon>Candidatus Sumerlaea</taxon>
    </lineage>
</organism>
<dbReference type="KEGG" id="schv:BRCON_2749"/>
<feature type="binding site" evidence="6">
    <location>
        <position position="41"/>
    </location>
    <ligand>
        <name>Fe cation</name>
        <dbReference type="ChEBI" id="CHEBI:24875"/>
        <label>1</label>
    </ligand>
</feature>
<feature type="active site" description="Proton donor" evidence="5">
    <location>
        <position position="70"/>
    </location>
</feature>
<feature type="binding site" evidence="6">
    <location>
        <position position="156"/>
    </location>
    <ligand>
        <name>Fe cation</name>
        <dbReference type="ChEBI" id="CHEBI:24875"/>
        <label>2</label>
    </ligand>
</feature>
<feature type="binding site" evidence="6">
    <location>
        <position position="181"/>
    </location>
    <ligand>
        <name>Fe cation</name>
        <dbReference type="ChEBI" id="CHEBI:24875"/>
        <label>2</label>
    </ligand>
</feature>
<evidence type="ECO:0000256" key="4">
    <source>
        <dbReference type="ARBA" id="ARBA00061401"/>
    </source>
</evidence>
<dbReference type="Pfam" id="PF13277">
    <property type="entry name" value="YmdB"/>
    <property type="match status" value="1"/>
</dbReference>
<proteinExistence type="inferred from homology"/>
<dbReference type="Gene3D" id="3.60.21.10">
    <property type="match status" value="1"/>
</dbReference>
<sequence>MFVRVLVIGDVMGKPGREAVKRVVPRWRAEQRADFIIVNGENCAGGKGVSTDTIREILDAGVDVVTTGNHVWDNRDVFNFIDDEPRMIRPANYPSYEPIPGKGYLIADCPTLALRVGVVNLLGRVFMEPVECPFHTADRLLEEIRRETPIIFVDFHAEATSEKMAFGWHLDGRVSCVYGTHTHVPTADERILPGGTAYITDIGMTGALDSVIGVKPEQVIQRFRTNMPIRWEVAEKNVAVCGILVTVDAETGKAVAIERIREKP</sequence>
<dbReference type="Proteomes" id="UP000262583">
    <property type="component" value="Chromosome"/>
</dbReference>
<dbReference type="FunFam" id="3.60.21.10:FF:000016">
    <property type="entry name" value="Putative metallophosphoesterase"/>
    <property type="match status" value="1"/>
</dbReference>
<keyword evidence="1 6" id="KW-0479">Metal-binding</keyword>
<protein>
    <submittedName>
        <fullName evidence="7">Phosphoesterase</fullName>
    </submittedName>
</protein>
<feature type="binding site" evidence="6">
    <location>
        <position position="10"/>
    </location>
    <ligand>
        <name>Fe cation</name>
        <dbReference type="ChEBI" id="CHEBI:24875"/>
        <label>1</label>
    </ligand>
</feature>
<dbReference type="SUPFAM" id="SSF56300">
    <property type="entry name" value="Metallo-dependent phosphatases"/>
    <property type="match status" value="1"/>
</dbReference>
<dbReference type="AlphaFoldDB" id="A0A2Z4Y8C0"/>
<dbReference type="GO" id="GO:0004113">
    <property type="term" value="F:2',3'-cyclic-nucleotide 3'-phosphodiesterase activity"/>
    <property type="evidence" value="ECO:0007669"/>
    <property type="project" value="TreeGrafter"/>
</dbReference>
<dbReference type="PANTHER" id="PTHR36303">
    <property type="entry name" value="2',3'-CYCLIC-NUCLEOTIDE 2'-PHOSPHODIESTERASE"/>
    <property type="match status" value="1"/>
</dbReference>
<evidence type="ECO:0000256" key="3">
    <source>
        <dbReference type="ARBA" id="ARBA00023004"/>
    </source>
</evidence>
<gene>
    <name evidence="7" type="ORF">BRCON_2749</name>
</gene>
<dbReference type="InterPro" id="IPR005235">
    <property type="entry name" value="YmdB-like"/>
</dbReference>
<comment type="similarity">
    <text evidence="4">Belongs to the YmdB-like family.</text>
</comment>
<dbReference type="InterPro" id="IPR029052">
    <property type="entry name" value="Metallo-depent_PP-like"/>
</dbReference>